<reference evidence="1 2" key="1">
    <citation type="submission" date="2019-03" db="EMBL/GenBank/DDBJ databases">
        <title>The genome sequence of a newly discovered highly antifungal drug resistant Aspergillus species, Aspergillus tanneri NIH 1004.</title>
        <authorList>
            <person name="Mounaud S."/>
            <person name="Singh I."/>
            <person name="Joardar V."/>
            <person name="Pakala S."/>
            <person name="Pakala S."/>
            <person name="Venepally P."/>
            <person name="Hoover J."/>
            <person name="Nierman W."/>
            <person name="Chung J."/>
            <person name="Losada L."/>
        </authorList>
    </citation>
    <scope>NUCLEOTIDE SEQUENCE [LARGE SCALE GENOMIC DNA]</scope>
    <source>
        <strain evidence="1 2">NIH1004</strain>
    </source>
</reference>
<protein>
    <submittedName>
        <fullName evidence="1">Uncharacterized protein</fullName>
    </submittedName>
</protein>
<accession>A0A4S3JW01</accession>
<dbReference type="EMBL" id="SOSA01000014">
    <property type="protein sequence ID" value="THC99626.1"/>
    <property type="molecule type" value="Genomic_DNA"/>
</dbReference>
<sequence length="115" mass="12496">MLTATGGKYLYSDAASLGSCAAFLLSCMGCLQNWRDAVPRAMKTKRKAGTATRPAETPVYLANLQRRYVSFAKGSAVPNANECATLSVRHAMAVTRVMHQILTETNLLSGWHEAF</sequence>
<gene>
    <name evidence="1" type="ORF">EYZ11_000893</name>
</gene>
<evidence type="ECO:0000313" key="1">
    <source>
        <dbReference type="EMBL" id="THC99626.1"/>
    </source>
</evidence>
<dbReference type="VEuPathDB" id="FungiDB:EYZ11_000893"/>
<evidence type="ECO:0000313" key="2">
    <source>
        <dbReference type="Proteomes" id="UP000308092"/>
    </source>
</evidence>
<dbReference type="STRING" id="1220188.A0A4S3JW01"/>
<dbReference type="Proteomes" id="UP000308092">
    <property type="component" value="Unassembled WGS sequence"/>
</dbReference>
<proteinExistence type="predicted"/>
<name>A0A4S3JW01_9EURO</name>
<dbReference type="AlphaFoldDB" id="A0A4S3JW01"/>
<keyword evidence="2" id="KW-1185">Reference proteome</keyword>
<organism evidence="1 2">
    <name type="scientific">Aspergillus tanneri</name>
    <dbReference type="NCBI Taxonomy" id="1220188"/>
    <lineage>
        <taxon>Eukaryota</taxon>
        <taxon>Fungi</taxon>
        <taxon>Dikarya</taxon>
        <taxon>Ascomycota</taxon>
        <taxon>Pezizomycotina</taxon>
        <taxon>Eurotiomycetes</taxon>
        <taxon>Eurotiomycetidae</taxon>
        <taxon>Eurotiales</taxon>
        <taxon>Aspergillaceae</taxon>
        <taxon>Aspergillus</taxon>
        <taxon>Aspergillus subgen. Circumdati</taxon>
    </lineage>
</organism>
<comment type="caution">
    <text evidence="1">The sequence shown here is derived from an EMBL/GenBank/DDBJ whole genome shotgun (WGS) entry which is preliminary data.</text>
</comment>